<gene>
    <name evidence="9" type="ORF">NQ318_000621</name>
</gene>
<dbReference type="GO" id="GO:0031410">
    <property type="term" value="C:cytoplasmic vesicle"/>
    <property type="evidence" value="ECO:0007669"/>
    <property type="project" value="TreeGrafter"/>
</dbReference>
<feature type="compositionally biased region" description="Low complexity" evidence="6">
    <location>
        <begin position="474"/>
        <end position="483"/>
    </location>
</feature>
<dbReference type="PANTHER" id="PTHR15751">
    <property type="entry name" value="TRAFFICKING KINESIN-BINDING PROTEIN"/>
    <property type="match status" value="1"/>
</dbReference>
<organism evidence="9 10">
    <name type="scientific">Aromia moschata</name>
    <dbReference type="NCBI Taxonomy" id="1265417"/>
    <lineage>
        <taxon>Eukaryota</taxon>
        <taxon>Metazoa</taxon>
        <taxon>Ecdysozoa</taxon>
        <taxon>Arthropoda</taxon>
        <taxon>Hexapoda</taxon>
        <taxon>Insecta</taxon>
        <taxon>Pterygota</taxon>
        <taxon>Neoptera</taxon>
        <taxon>Endopterygota</taxon>
        <taxon>Coleoptera</taxon>
        <taxon>Polyphaga</taxon>
        <taxon>Cucujiformia</taxon>
        <taxon>Chrysomeloidea</taxon>
        <taxon>Cerambycidae</taxon>
        <taxon>Cerambycinae</taxon>
        <taxon>Callichromatini</taxon>
        <taxon>Aromia</taxon>
    </lineage>
</organism>
<dbReference type="Proteomes" id="UP001162162">
    <property type="component" value="Unassembled WGS sequence"/>
</dbReference>
<feature type="compositionally biased region" description="Polar residues" evidence="6">
    <location>
        <begin position="484"/>
        <end position="494"/>
    </location>
</feature>
<reference evidence="9" key="1">
    <citation type="journal article" date="2023" name="Insect Mol. Biol.">
        <title>Genome sequencing provides insights into the evolution of gene families encoding plant cell wall-degrading enzymes in longhorned beetles.</title>
        <authorList>
            <person name="Shin N.R."/>
            <person name="Okamura Y."/>
            <person name="Kirsch R."/>
            <person name="Pauchet Y."/>
        </authorList>
    </citation>
    <scope>NUCLEOTIDE SEQUENCE</scope>
    <source>
        <strain evidence="9">AMC_N1</strain>
    </source>
</reference>
<keyword evidence="10" id="KW-1185">Reference proteome</keyword>
<feature type="coiled-coil region" evidence="5">
    <location>
        <begin position="151"/>
        <end position="185"/>
    </location>
</feature>
<evidence type="ECO:0000259" key="7">
    <source>
        <dbReference type="SMART" id="SM01423"/>
    </source>
</evidence>
<comment type="similarity">
    <text evidence="2">Belongs to the milton family.</text>
</comment>
<feature type="region of interest" description="Disordered" evidence="6">
    <location>
        <begin position="806"/>
        <end position="833"/>
    </location>
</feature>
<evidence type="ECO:0000256" key="3">
    <source>
        <dbReference type="ARBA" id="ARBA00023054"/>
    </source>
</evidence>
<evidence type="ECO:0008006" key="11">
    <source>
        <dbReference type="Google" id="ProtNLM"/>
    </source>
</evidence>
<dbReference type="SMART" id="SM01424">
    <property type="entry name" value="HAP1_N"/>
    <property type="match status" value="1"/>
</dbReference>
<dbReference type="EMBL" id="JAPWTK010000680">
    <property type="protein sequence ID" value="KAJ8937126.1"/>
    <property type="molecule type" value="Genomic_DNA"/>
</dbReference>
<feature type="domain" description="HAP1 N-terminal" evidence="8">
    <location>
        <begin position="61"/>
        <end position="358"/>
    </location>
</feature>
<evidence type="ECO:0000256" key="4">
    <source>
        <dbReference type="ARBA" id="ARBA00023128"/>
    </source>
</evidence>
<dbReference type="Pfam" id="PF12448">
    <property type="entry name" value="Milton"/>
    <property type="match status" value="1"/>
</dbReference>
<dbReference type="SMART" id="SM01423">
    <property type="entry name" value="Milton"/>
    <property type="match status" value="1"/>
</dbReference>
<dbReference type="PANTHER" id="PTHR15751:SF12">
    <property type="entry name" value="TRAFFICKING KINESIN-BINDING PROTEIN MILT"/>
    <property type="match status" value="1"/>
</dbReference>
<protein>
    <recommendedName>
        <fullName evidence="11">Trafficking kinesin-binding protein milt</fullName>
    </recommendedName>
</protein>
<feature type="region of interest" description="Disordered" evidence="6">
    <location>
        <begin position="760"/>
        <end position="782"/>
    </location>
</feature>
<feature type="domain" description="Trafficking kinesin-binding protein C-terminal" evidence="7">
    <location>
        <begin position="412"/>
        <end position="587"/>
    </location>
</feature>
<dbReference type="InterPro" id="IPR022154">
    <property type="entry name" value="TRAK1/2_C"/>
</dbReference>
<keyword evidence="4" id="KW-0496">Mitochondrion</keyword>
<dbReference type="GO" id="GO:0017022">
    <property type="term" value="F:myosin binding"/>
    <property type="evidence" value="ECO:0007669"/>
    <property type="project" value="TreeGrafter"/>
</dbReference>
<evidence type="ECO:0000256" key="2">
    <source>
        <dbReference type="ARBA" id="ARBA00007007"/>
    </source>
</evidence>
<dbReference type="GO" id="GO:0048311">
    <property type="term" value="P:mitochondrion distribution"/>
    <property type="evidence" value="ECO:0007669"/>
    <property type="project" value="TreeGrafter"/>
</dbReference>
<evidence type="ECO:0000256" key="1">
    <source>
        <dbReference type="ARBA" id="ARBA00004173"/>
    </source>
</evidence>
<comment type="caution">
    <text evidence="9">The sequence shown here is derived from an EMBL/GenBank/DDBJ whole genome shotgun (WGS) entry which is preliminary data.</text>
</comment>
<dbReference type="AlphaFoldDB" id="A0AAV8XDP5"/>
<sequence>MHVVRVRRQALVRVRCPTPSCLFFLKSAVLSNSPITFYVLSPRKLCSGETLPEVEIISLLEEQIPKYKLRADTLTQYGGYENQDWFIPSPALEIDEADLKLSPDQIRETLNYFLLCSNRVSQMTKTYDDIEAVTRLLEEKEKDLELTARIGKELLVNNNKLENTVASLETDLKAAHEKITQLSHEVHKKTQLIQILTNDMDEPCFETGSSGRINLDLLNKRISSLEDENKALKTEYCRLATCADDIEAQEARLLKDLTGQLTCANSSMNYLEDEIERQKEDNRMQHEQILALQAQLEDTEAKLRKVLNENDEVSGLLQITKENQGSLAVELSEFKARYYEVEALLRDAQDQIRKLRKKQAPGARISLFSSLGQTGTAPYDSLQSELEMSIHSEFSTDSGISNPDIVPQYKKVFNTVRCASQSSLSSGDSLGSLHSAMGGYVSSMSVAGGGPRMSVKMQSGLDLRRSSGSIYSSSSLGYPSLDSTGHSDNESSQTDSDDGYPGAPQKGIPGVPGSTELEAAVRRLTPAEVLARRANLQHGPTYGGYEGDTYLPYGCRTPDSLMSTGSSNYHGWKLPEKLQIVKPLEGSQTLHQWSQLAQPTFGGILEERPGVKIRVGKELEELGLESYALSDLEEDEEYSNPGKLFESSVHTYTYTNSTIMHPDDGTFVTPSNQGSRVASICASIQNSPPQTPHALSRRNSCSTFSTTLGLAKMLNERGLTSFTIFLDHRKYILLCENDRQEGIKAITPSCVSTPCGANSFTPTATPHNSPDSTPLSSRCGSPEPYETLSLPRLILSSVPQFLMGGASSGAKRKISSGSFSKSKRGKPEKQESLMGKIERIGISNLMANPGALSLSAGLYTRPALTSPMAQLTCLLPSHSNENITHIGQKVQASATPAMQGKNNDSLKQPVLIFKIKSTKTKERPGYPRQAGQRRPGPSPRTTELEETTKATTGGRRDPPDLGTVSTKQATPEPEHTSTLGTLSSLLFGRKGGLF</sequence>
<evidence type="ECO:0000313" key="10">
    <source>
        <dbReference type="Proteomes" id="UP001162162"/>
    </source>
</evidence>
<evidence type="ECO:0000259" key="8">
    <source>
        <dbReference type="SMART" id="SM01424"/>
    </source>
</evidence>
<feature type="region of interest" description="Disordered" evidence="6">
    <location>
        <begin position="916"/>
        <end position="983"/>
    </location>
</feature>
<dbReference type="GO" id="GO:0047496">
    <property type="term" value="P:vesicle transport along microtubule"/>
    <property type="evidence" value="ECO:0007669"/>
    <property type="project" value="TreeGrafter"/>
</dbReference>
<dbReference type="Pfam" id="PF04849">
    <property type="entry name" value="HAP1_N"/>
    <property type="match status" value="1"/>
</dbReference>
<dbReference type="InterPro" id="IPR051946">
    <property type="entry name" value="Intracell_Traff-Reg"/>
</dbReference>
<comment type="subcellular location">
    <subcellularLocation>
        <location evidence="1">Mitochondrion</location>
    </subcellularLocation>
</comment>
<name>A0AAV8XDP5_9CUCU</name>
<feature type="coiled-coil region" evidence="5">
    <location>
        <begin position="261"/>
        <end position="358"/>
    </location>
</feature>
<evidence type="ECO:0000256" key="6">
    <source>
        <dbReference type="SAM" id="MobiDB-lite"/>
    </source>
</evidence>
<keyword evidence="3 5" id="KW-0175">Coiled coil</keyword>
<feature type="region of interest" description="Disordered" evidence="6">
    <location>
        <begin position="474"/>
        <end position="513"/>
    </location>
</feature>
<dbReference type="GO" id="GO:0005739">
    <property type="term" value="C:mitochondrion"/>
    <property type="evidence" value="ECO:0007669"/>
    <property type="project" value="UniProtKB-SubCell"/>
</dbReference>
<feature type="compositionally biased region" description="Basic and acidic residues" evidence="6">
    <location>
        <begin position="942"/>
        <end position="959"/>
    </location>
</feature>
<evidence type="ECO:0000256" key="5">
    <source>
        <dbReference type="SAM" id="Coils"/>
    </source>
</evidence>
<evidence type="ECO:0000313" key="9">
    <source>
        <dbReference type="EMBL" id="KAJ8937126.1"/>
    </source>
</evidence>
<dbReference type="InterPro" id="IPR006933">
    <property type="entry name" value="HAP1_N"/>
</dbReference>
<dbReference type="GO" id="GO:0006605">
    <property type="term" value="P:protein targeting"/>
    <property type="evidence" value="ECO:0007669"/>
    <property type="project" value="TreeGrafter"/>
</dbReference>
<feature type="compositionally biased region" description="Polar residues" evidence="6">
    <location>
        <begin position="760"/>
        <end position="779"/>
    </location>
</feature>
<proteinExistence type="inferred from homology"/>
<accession>A0AAV8XDP5</accession>